<accession>A0A158QH36</accession>
<gene>
    <name evidence="2" type="ORF">HNAJ_LOCUS1396</name>
</gene>
<dbReference type="SUPFAM" id="SSF49265">
    <property type="entry name" value="Fibronectin type III"/>
    <property type="match status" value="1"/>
</dbReference>
<dbReference type="Gene3D" id="2.60.40.10">
    <property type="entry name" value="Immunoglobulins"/>
    <property type="match status" value="1"/>
</dbReference>
<dbReference type="WBParaSite" id="HNAJ_0000139701-mRNA-1">
    <property type="protein sequence ID" value="HNAJ_0000139701-mRNA-1"/>
    <property type="gene ID" value="HNAJ_0000139701"/>
</dbReference>
<dbReference type="AlphaFoldDB" id="A0A158QH36"/>
<dbReference type="OrthoDB" id="152385at2759"/>
<organism evidence="4">
    <name type="scientific">Rodentolepis nana</name>
    <name type="common">Dwarf tapeworm</name>
    <name type="synonym">Hymenolepis nana</name>
    <dbReference type="NCBI Taxonomy" id="102285"/>
    <lineage>
        <taxon>Eukaryota</taxon>
        <taxon>Metazoa</taxon>
        <taxon>Spiralia</taxon>
        <taxon>Lophotrochozoa</taxon>
        <taxon>Platyhelminthes</taxon>
        <taxon>Cestoda</taxon>
        <taxon>Eucestoda</taxon>
        <taxon>Cyclophyllidea</taxon>
        <taxon>Hymenolepididae</taxon>
        <taxon>Rodentolepis</taxon>
    </lineage>
</organism>
<evidence type="ECO:0000313" key="2">
    <source>
        <dbReference type="EMBL" id="VDN97255.1"/>
    </source>
</evidence>
<protein>
    <submittedName>
        <fullName evidence="4">Fibronectin type-III domain-containing protein</fullName>
    </submittedName>
</protein>
<evidence type="ECO:0000259" key="1">
    <source>
        <dbReference type="PROSITE" id="PS50853"/>
    </source>
</evidence>
<reference evidence="4" key="1">
    <citation type="submission" date="2016-04" db="UniProtKB">
        <authorList>
            <consortium name="WormBaseParasite"/>
        </authorList>
    </citation>
    <scope>IDENTIFICATION</scope>
</reference>
<dbReference type="InterPro" id="IPR003961">
    <property type="entry name" value="FN3_dom"/>
</dbReference>
<proteinExistence type="predicted"/>
<sequence length="241" mass="26844">MLNSLIKLSQDCASALPDVPVGLPIVVLDSTSIRVSWKAPRKRLDDVRHFKLFWEPLQNKFEGGGSHSIPVDPDNREQIYTATISDLSPQTSYRVSIAAVGIRGIGRTYEFPIVTTWLDDQDKPLSVQIGLLEKQPRRFPLQKDDPRSTIPYVALKLTWKRPAEFANLPGLLIYQVSARPVKLPLIATEARVPGSGEYVSVIEAKQAGGWVEGSRVLANVSTESFTSTERDDLGKWTITIY</sequence>
<dbReference type="Proteomes" id="UP000278807">
    <property type="component" value="Unassembled WGS sequence"/>
</dbReference>
<reference evidence="2 3" key="2">
    <citation type="submission" date="2018-11" db="EMBL/GenBank/DDBJ databases">
        <authorList>
            <consortium name="Pathogen Informatics"/>
        </authorList>
    </citation>
    <scope>NUCLEOTIDE SEQUENCE [LARGE SCALE GENOMIC DNA]</scope>
</reference>
<dbReference type="Pfam" id="PF00041">
    <property type="entry name" value="fn3"/>
    <property type="match status" value="1"/>
</dbReference>
<dbReference type="InterPro" id="IPR036116">
    <property type="entry name" value="FN3_sf"/>
</dbReference>
<evidence type="ECO:0000313" key="3">
    <source>
        <dbReference type="Proteomes" id="UP000278807"/>
    </source>
</evidence>
<evidence type="ECO:0000313" key="4">
    <source>
        <dbReference type="WBParaSite" id="HNAJ_0000139701-mRNA-1"/>
    </source>
</evidence>
<dbReference type="PROSITE" id="PS50853">
    <property type="entry name" value="FN3"/>
    <property type="match status" value="1"/>
</dbReference>
<dbReference type="CDD" id="cd00063">
    <property type="entry name" value="FN3"/>
    <property type="match status" value="1"/>
</dbReference>
<dbReference type="SMART" id="SM00060">
    <property type="entry name" value="FN3"/>
    <property type="match status" value="1"/>
</dbReference>
<dbReference type="InterPro" id="IPR013783">
    <property type="entry name" value="Ig-like_fold"/>
</dbReference>
<dbReference type="STRING" id="102285.A0A158QH36"/>
<dbReference type="EMBL" id="UZAE01000536">
    <property type="protein sequence ID" value="VDN97255.1"/>
    <property type="molecule type" value="Genomic_DNA"/>
</dbReference>
<name>A0A158QH36_RODNA</name>
<keyword evidence="3" id="KW-1185">Reference proteome</keyword>
<feature type="domain" description="Fibronectin type-III" evidence="1">
    <location>
        <begin position="19"/>
        <end position="119"/>
    </location>
</feature>